<name>A0A0B0N5B2_GOSAR</name>
<evidence type="ECO:0000313" key="1">
    <source>
        <dbReference type="EMBL" id="KHG08000.1"/>
    </source>
</evidence>
<organism evidence="1 2">
    <name type="scientific">Gossypium arboreum</name>
    <name type="common">Tree cotton</name>
    <name type="synonym">Gossypium nanking</name>
    <dbReference type="NCBI Taxonomy" id="29729"/>
    <lineage>
        <taxon>Eukaryota</taxon>
        <taxon>Viridiplantae</taxon>
        <taxon>Streptophyta</taxon>
        <taxon>Embryophyta</taxon>
        <taxon>Tracheophyta</taxon>
        <taxon>Spermatophyta</taxon>
        <taxon>Magnoliopsida</taxon>
        <taxon>eudicotyledons</taxon>
        <taxon>Gunneridae</taxon>
        <taxon>Pentapetalae</taxon>
        <taxon>rosids</taxon>
        <taxon>malvids</taxon>
        <taxon>Malvales</taxon>
        <taxon>Malvaceae</taxon>
        <taxon>Malvoideae</taxon>
        <taxon>Gossypium</taxon>
    </lineage>
</organism>
<comment type="caution">
    <text evidence="1">The sequence shown here is derived from an EMBL/GenBank/DDBJ whole genome shotgun (WGS) entry which is preliminary data.</text>
</comment>
<proteinExistence type="predicted"/>
<reference evidence="2" key="1">
    <citation type="submission" date="2014-09" db="EMBL/GenBank/DDBJ databases">
        <authorList>
            <person name="Mudge J."/>
            <person name="Ramaraj T."/>
            <person name="Lindquist I.E."/>
            <person name="Bharti A.K."/>
            <person name="Sundararajan A."/>
            <person name="Cameron C.T."/>
            <person name="Woodward J.E."/>
            <person name="May G.D."/>
            <person name="Brubaker C."/>
            <person name="Broadhvest J."/>
            <person name="Wilkins T.A."/>
        </authorList>
    </citation>
    <scope>NUCLEOTIDE SEQUENCE</scope>
    <source>
        <strain evidence="2">cv. AKA8401</strain>
    </source>
</reference>
<protein>
    <submittedName>
        <fullName evidence="1">Uncharacterized protein</fullName>
    </submittedName>
</protein>
<gene>
    <name evidence="1" type="ORF">F383_35149</name>
</gene>
<dbReference type="AlphaFoldDB" id="A0A0B0N5B2"/>
<keyword evidence="2" id="KW-1185">Reference proteome</keyword>
<sequence length="63" mass="7003">MGSFLNSYSKRRASSRDGHTYLRLRAEIRGVDNSKSFNPTKGSEFTHLLHLTLASFLVGSSPC</sequence>
<dbReference type="EMBL" id="JRRC01486768">
    <property type="protein sequence ID" value="KHG08000.1"/>
    <property type="molecule type" value="Genomic_DNA"/>
</dbReference>
<accession>A0A0B0N5B2</accession>
<evidence type="ECO:0000313" key="2">
    <source>
        <dbReference type="Proteomes" id="UP000032142"/>
    </source>
</evidence>
<dbReference type="Proteomes" id="UP000032142">
    <property type="component" value="Unassembled WGS sequence"/>
</dbReference>